<organism evidence="3 4">
    <name type="scientific">Nocardia testacea</name>
    <dbReference type="NCBI Taxonomy" id="248551"/>
    <lineage>
        <taxon>Bacteria</taxon>
        <taxon>Bacillati</taxon>
        <taxon>Actinomycetota</taxon>
        <taxon>Actinomycetes</taxon>
        <taxon>Mycobacteriales</taxon>
        <taxon>Nocardiaceae</taxon>
        <taxon>Nocardia</taxon>
    </lineage>
</organism>
<proteinExistence type="predicted"/>
<dbReference type="Proteomes" id="UP001611494">
    <property type="component" value="Unassembled WGS sequence"/>
</dbReference>
<evidence type="ECO:0000259" key="2">
    <source>
        <dbReference type="Pfam" id="PF04909"/>
    </source>
</evidence>
<keyword evidence="4" id="KW-1185">Reference proteome</keyword>
<comment type="caution">
    <text evidence="3">The sequence shown here is derived from an EMBL/GenBank/DDBJ whole genome shotgun (WGS) entry which is preliminary data.</text>
</comment>
<evidence type="ECO:0000313" key="3">
    <source>
        <dbReference type="EMBL" id="MFI2230069.1"/>
    </source>
</evidence>
<keyword evidence="1" id="KW-0456">Lyase</keyword>
<gene>
    <name evidence="3" type="ORF">ACH49Z_09485</name>
</gene>
<reference evidence="3 4" key="1">
    <citation type="submission" date="2024-10" db="EMBL/GenBank/DDBJ databases">
        <title>The Natural Products Discovery Center: Release of the First 8490 Sequenced Strains for Exploring Actinobacteria Biosynthetic Diversity.</title>
        <authorList>
            <person name="Kalkreuter E."/>
            <person name="Kautsar S.A."/>
            <person name="Yang D."/>
            <person name="Bader C.D."/>
            <person name="Teijaro C.N."/>
            <person name="Fluegel L."/>
            <person name="Davis C.M."/>
            <person name="Simpson J.R."/>
            <person name="Lauterbach L."/>
            <person name="Steele A.D."/>
            <person name="Gui C."/>
            <person name="Meng S."/>
            <person name="Li G."/>
            <person name="Viehrig K."/>
            <person name="Ye F."/>
            <person name="Su P."/>
            <person name="Kiefer A.F."/>
            <person name="Nichols A."/>
            <person name="Cepeda A.J."/>
            <person name="Yan W."/>
            <person name="Fan B."/>
            <person name="Jiang Y."/>
            <person name="Adhikari A."/>
            <person name="Zheng C.-J."/>
            <person name="Schuster L."/>
            <person name="Cowan T.M."/>
            <person name="Smanski M.J."/>
            <person name="Chevrette M.G."/>
            <person name="De Carvalho L.P.S."/>
            <person name="Shen B."/>
        </authorList>
    </citation>
    <scope>NUCLEOTIDE SEQUENCE [LARGE SCALE GENOMIC DNA]</scope>
    <source>
        <strain evidence="3 4">NPDC019377</strain>
    </source>
</reference>
<name>A0ABW7VU11_9NOCA</name>
<dbReference type="SUPFAM" id="SSF51556">
    <property type="entry name" value="Metallo-dependent hydrolases"/>
    <property type="match status" value="1"/>
</dbReference>
<dbReference type="PANTHER" id="PTHR21240">
    <property type="entry name" value="2-AMINO-3-CARBOXYLMUCONATE-6-SEMIALDEHYDE DECARBOXYLASE"/>
    <property type="match status" value="1"/>
</dbReference>
<accession>A0ABW7VU11</accession>
<dbReference type="Pfam" id="PF04909">
    <property type="entry name" value="Amidohydro_2"/>
    <property type="match status" value="1"/>
</dbReference>
<dbReference type="Gene3D" id="3.20.20.140">
    <property type="entry name" value="Metal-dependent hydrolases"/>
    <property type="match status" value="1"/>
</dbReference>
<dbReference type="InterPro" id="IPR032466">
    <property type="entry name" value="Metal_Hydrolase"/>
</dbReference>
<sequence length="327" mass="34680">MIESDIAPGVVDVHAHWLPRELFHLPPGSPFGRLHDRDGELYLGNVPLSIRSTAMSDVPAIRADMRRARVGVRVLSAPPFAFPVHDADGTEDYVAAFNTALAEVVASSAGSLVGLGMVTFGNPGRTTAQLEQLAGTPGIAGVAIPPLLGSESLDRGPLHHVLAEAARLDLAVLVHPMQLPRPEWPDYYLVNLIGNPVETATAVASALLGGVLEELPPLRLCFVHAGGCSAGLLGRWSHAWHARADVRSGSARPPAESFEKLWFDTVAHDPQLLTLLRGHAGAGRIVCGSDYPFDMAEPDPVRFAVTHGVAEAELVASAREFLGLASL</sequence>
<evidence type="ECO:0000313" key="4">
    <source>
        <dbReference type="Proteomes" id="UP001611494"/>
    </source>
</evidence>
<dbReference type="InterPro" id="IPR006680">
    <property type="entry name" value="Amidohydro-rel"/>
</dbReference>
<dbReference type="RefSeq" id="WP_397061343.1">
    <property type="nucleotide sequence ID" value="NZ_JBIRYL010000001.1"/>
</dbReference>
<evidence type="ECO:0000256" key="1">
    <source>
        <dbReference type="ARBA" id="ARBA00023239"/>
    </source>
</evidence>
<dbReference type="PANTHER" id="PTHR21240:SF28">
    <property type="entry name" value="ISO-OROTATE DECARBOXYLASE (EUROFUNG)"/>
    <property type="match status" value="1"/>
</dbReference>
<protein>
    <submittedName>
        <fullName evidence="3">Amidohydrolase family protein</fullName>
    </submittedName>
</protein>
<dbReference type="EMBL" id="JBIRYL010000001">
    <property type="protein sequence ID" value="MFI2230069.1"/>
    <property type="molecule type" value="Genomic_DNA"/>
</dbReference>
<feature type="domain" description="Amidohydrolase-related" evidence="2">
    <location>
        <begin position="11"/>
        <end position="305"/>
    </location>
</feature>
<dbReference type="InterPro" id="IPR032465">
    <property type="entry name" value="ACMSD"/>
</dbReference>